<organism evidence="2 3">
    <name type="scientific">Dissulfurirhabdus thermomarina</name>
    <dbReference type="NCBI Taxonomy" id="1765737"/>
    <lineage>
        <taxon>Bacteria</taxon>
        <taxon>Deltaproteobacteria</taxon>
        <taxon>Dissulfurirhabdaceae</taxon>
        <taxon>Dissulfurirhabdus</taxon>
    </lineage>
</organism>
<keyword evidence="3" id="KW-1185">Reference proteome</keyword>
<proteinExistence type="predicted"/>
<dbReference type="InterPro" id="IPR025641">
    <property type="entry name" value="DUF4340"/>
</dbReference>
<gene>
    <name evidence="2" type="ORF">G3N55_09290</name>
</gene>
<dbReference type="RefSeq" id="WP_163299155.1">
    <property type="nucleotide sequence ID" value="NZ_JAAGRR010000112.1"/>
</dbReference>
<dbReference type="AlphaFoldDB" id="A0A6N9TTG7"/>
<evidence type="ECO:0000313" key="3">
    <source>
        <dbReference type="Proteomes" id="UP000469346"/>
    </source>
</evidence>
<evidence type="ECO:0000313" key="2">
    <source>
        <dbReference type="EMBL" id="NDY43034.1"/>
    </source>
</evidence>
<comment type="caution">
    <text evidence="2">The sequence shown here is derived from an EMBL/GenBank/DDBJ whole genome shotgun (WGS) entry which is preliminary data.</text>
</comment>
<protein>
    <submittedName>
        <fullName evidence="2">DUF4340 domain-containing protein</fullName>
    </submittedName>
</protein>
<feature type="domain" description="DUF4340" evidence="1">
    <location>
        <begin position="72"/>
        <end position="187"/>
    </location>
</feature>
<sequence>MGNRQLVVLAAVLAGLVAVYAWQQHRRNASPRELTAALAPADLARRADELVAWAPADPKGARLRLFKQEGRWRVDRGFPAPAKAARVEEVLEALAALRGEARAADPGLVGRFRLKSREAFHVEVRGGGERLLHLLVGKQGPDWDTCYVRAAGSDAVYLADRNVLGLFEVWQVPAKGSPDPKDWTELTVIGEGRRGVRAVAWRSAEGAWRIAPAAAPGGGGATQAKGGPAWVYTYEGPPRRRAAGARVRDFLDRLFPLQAADVEDPAKAAAFGLGAGAAELRVDLGAKGEVRLEVGRRAGEARKAWVRTADGTVYRLEGDWVPRLPAPF</sequence>
<accession>A0A6N9TTG7</accession>
<evidence type="ECO:0000259" key="1">
    <source>
        <dbReference type="Pfam" id="PF14238"/>
    </source>
</evidence>
<dbReference type="Pfam" id="PF14238">
    <property type="entry name" value="DUF4340"/>
    <property type="match status" value="1"/>
</dbReference>
<dbReference type="EMBL" id="JAAGRR010000112">
    <property type="protein sequence ID" value="NDY43034.1"/>
    <property type="molecule type" value="Genomic_DNA"/>
</dbReference>
<dbReference type="Proteomes" id="UP000469346">
    <property type="component" value="Unassembled WGS sequence"/>
</dbReference>
<reference evidence="2 3" key="1">
    <citation type="submission" date="2020-02" db="EMBL/GenBank/DDBJ databases">
        <title>Comparative genomics of sulfur disproportionating microorganisms.</title>
        <authorList>
            <person name="Ward L.M."/>
            <person name="Bertran E."/>
            <person name="Johnston D.T."/>
        </authorList>
    </citation>
    <scope>NUCLEOTIDE SEQUENCE [LARGE SCALE GENOMIC DNA]</scope>
    <source>
        <strain evidence="2 3">DSM 100025</strain>
    </source>
</reference>
<name>A0A6N9TTG7_DISTH</name>